<dbReference type="AlphaFoldDB" id="A0AAW1IPV6"/>
<name>A0AAW1IPV6_SAPOF</name>
<dbReference type="Proteomes" id="UP001443914">
    <property type="component" value="Unassembled WGS sequence"/>
</dbReference>
<proteinExistence type="predicted"/>
<sequence>MHPFRCTRIWTKRNPGTCANCHTAMAIASDIWDSYVNYVSVSRYKQNIIKERLQSPSQVILYSAQRCLNLILVDEEVERTYGAFKLPKKQEQYFPRLVMKNRNIYKLLETEI</sequence>
<dbReference type="EMBL" id="JBDFQZ010000009">
    <property type="protein sequence ID" value="KAK9692094.1"/>
    <property type="molecule type" value="Genomic_DNA"/>
</dbReference>
<gene>
    <name evidence="1" type="ORF">RND81_09G240200</name>
</gene>
<keyword evidence="2" id="KW-1185">Reference proteome</keyword>
<evidence type="ECO:0000313" key="1">
    <source>
        <dbReference type="EMBL" id="KAK9692094.1"/>
    </source>
</evidence>
<reference evidence="1" key="1">
    <citation type="submission" date="2024-03" db="EMBL/GenBank/DDBJ databases">
        <title>WGS assembly of Saponaria officinalis var. Norfolk2.</title>
        <authorList>
            <person name="Jenkins J."/>
            <person name="Shu S."/>
            <person name="Grimwood J."/>
            <person name="Barry K."/>
            <person name="Goodstein D."/>
            <person name="Schmutz J."/>
            <person name="Leebens-Mack J."/>
            <person name="Osbourn A."/>
        </authorList>
    </citation>
    <scope>NUCLEOTIDE SEQUENCE [LARGE SCALE GENOMIC DNA]</scope>
    <source>
        <strain evidence="1">JIC</strain>
    </source>
</reference>
<protein>
    <submittedName>
        <fullName evidence="1">Uncharacterized protein</fullName>
    </submittedName>
</protein>
<organism evidence="1 2">
    <name type="scientific">Saponaria officinalis</name>
    <name type="common">Common soapwort</name>
    <name type="synonym">Lychnis saponaria</name>
    <dbReference type="NCBI Taxonomy" id="3572"/>
    <lineage>
        <taxon>Eukaryota</taxon>
        <taxon>Viridiplantae</taxon>
        <taxon>Streptophyta</taxon>
        <taxon>Embryophyta</taxon>
        <taxon>Tracheophyta</taxon>
        <taxon>Spermatophyta</taxon>
        <taxon>Magnoliopsida</taxon>
        <taxon>eudicotyledons</taxon>
        <taxon>Gunneridae</taxon>
        <taxon>Pentapetalae</taxon>
        <taxon>Caryophyllales</taxon>
        <taxon>Caryophyllaceae</taxon>
        <taxon>Caryophylleae</taxon>
        <taxon>Saponaria</taxon>
    </lineage>
</organism>
<evidence type="ECO:0000313" key="2">
    <source>
        <dbReference type="Proteomes" id="UP001443914"/>
    </source>
</evidence>
<comment type="caution">
    <text evidence="1">The sequence shown here is derived from an EMBL/GenBank/DDBJ whole genome shotgun (WGS) entry which is preliminary data.</text>
</comment>
<accession>A0AAW1IPV6</accession>